<evidence type="ECO:0000256" key="1">
    <source>
        <dbReference type="SAM" id="Phobius"/>
    </source>
</evidence>
<dbReference type="InParanoid" id="A0A177CBC9"/>
<reference evidence="2 3" key="1">
    <citation type="submission" date="2016-05" db="EMBL/GenBank/DDBJ databases">
        <title>Comparative analysis of secretome profiles of manganese(II)-oxidizing ascomycete fungi.</title>
        <authorList>
            <consortium name="DOE Joint Genome Institute"/>
            <person name="Zeiner C.A."/>
            <person name="Purvine S.O."/>
            <person name="Zink E.M."/>
            <person name="Wu S."/>
            <person name="Pasa-Tolic L."/>
            <person name="Chaput D.L."/>
            <person name="Haridas S."/>
            <person name="Grigoriev I.V."/>
            <person name="Santelli C.M."/>
            <person name="Hansel C.M."/>
        </authorList>
    </citation>
    <scope>NUCLEOTIDE SEQUENCE [LARGE SCALE GENOMIC DNA]</scope>
    <source>
        <strain evidence="2 3">AP3s5-JAC2a</strain>
    </source>
</reference>
<organism evidence="2 3">
    <name type="scientific">Paraphaeosphaeria sporulosa</name>
    <dbReference type="NCBI Taxonomy" id="1460663"/>
    <lineage>
        <taxon>Eukaryota</taxon>
        <taxon>Fungi</taxon>
        <taxon>Dikarya</taxon>
        <taxon>Ascomycota</taxon>
        <taxon>Pezizomycotina</taxon>
        <taxon>Dothideomycetes</taxon>
        <taxon>Pleosporomycetidae</taxon>
        <taxon>Pleosporales</taxon>
        <taxon>Massarineae</taxon>
        <taxon>Didymosphaeriaceae</taxon>
        <taxon>Paraphaeosphaeria</taxon>
    </lineage>
</organism>
<dbReference type="EMBL" id="KV441553">
    <property type="protein sequence ID" value="OAG04636.1"/>
    <property type="molecule type" value="Genomic_DNA"/>
</dbReference>
<evidence type="ECO:0000313" key="2">
    <source>
        <dbReference type="EMBL" id="OAG04636.1"/>
    </source>
</evidence>
<accession>A0A177CBC9</accession>
<gene>
    <name evidence="2" type="ORF">CC84DRAFT_799973</name>
</gene>
<dbReference type="AlphaFoldDB" id="A0A177CBC9"/>
<dbReference type="GeneID" id="28770940"/>
<name>A0A177CBC9_9PLEO</name>
<proteinExistence type="predicted"/>
<dbReference type="Proteomes" id="UP000077069">
    <property type="component" value="Unassembled WGS sequence"/>
</dbReference>
<keyword evidence="3" id="KW-1185">Reference proteome</keyword>
<keyword evidence="1" id="KW-0812">Transmembrane</keyword>
<evidence type="ECO:0000313" key="3">
    <source>
        <dbReference type="Proteomes" id="UP000077069"/>
    </source>
</evidence>
<sequence>MLSRRMHACIFDLFAGTRTFFNRPLLYVRHTLVPFVVPSATLSSASVLGILGFLSSRLPRRLTRQLTSSRNTPAWINFNRNGTCCTDLHFLRGKQKSKSASSRSLGMPSCQGVLVATKPALETTNTTLRPQQPTFP</sequence>
<feature type="transmembrane region" description="Helical" evidence="1">
    <location>
        <begin position="32"/>
        <end position="54"/>
    </location>
</feature>
<protein>
    <submittedName>
        <fullName evidence="2">Uncharacterized protein</fullName>
    </submittedName>
</protein>
<dbReference type="RefSeq" id="XP_018035001.1">
    <property type="nucleotide sequence ID" value="XM_018187454.1"/>
</dbReference>
<keyword evidence="1" id="KW-1133">Transmembrane helix</keyword>
<keyword evidence="1" id="KW-0472">Membrane</keyword>